<proteinExistence type="predicted"/>
<dbReference type="GO" id="GO:0006820">
    <property type="term" value="P:monoatomic anion transport"/>
    <property type="evidence" value="ECO:0007669"/>
    <property type="project" value="TreeGrafter"/>
</dbReference>
<evidence type="ECO:0000256" key="2">
    <source>
        <dbReference type="ARBA" id="ARBA00022692"/>
    </source>
</evidence>
<organism evidence="7 8">
    <name type="scientific">Cloeon dipterum</name>
    <dbReference type="NCBI Taxonomy" id="197152"/>
    <lineage>
        <taxon>Eukaryota</taxon>
        <taxon>Metazoa</taxon>
        <taxon>Ecdysozoa</taxon>
        <taxon>Arthropoda</taxon>
        <taxon>Hexapoda</taxon>
        <taxon>Insecta</taxon>
        <taxon>Pterygota</taxon>
        <taxon>Palaeoptera</taxon>
        <taxon>Ephemeroptera</taxon>
        <taxon>Pisciforma</taxon>
        <taxon>Baetidae</taxon>
        <taxon>Cloeon</taxon>
    </lineage>
</organism>
<reference evidence="7 8" key="1">
    <citation type="submission" date="2020-04" db="EMBL/GenBank/DDBJ databases">
        <authorList>
            <person name="Alioto T."/>
            <person name="Alioto T."/>
            <person name="Gomez Garrido J."/>
        </authorList>
    </citation>
    <scope>NUCLEOTIDE SEQUENCE [LARGE SCALE GENOMIC DNA]</scope>
</reference>
<dbReference type="InterPro" id="IPR036259">
    <property type="entry name" value="MFS_trans_sf"/>
</dbReference>
<dbReference type="PANTHER" id="PTHR11662">
    <property type="entry name" value="SOLUTE CARRIER FAMILY 17"/>
    <property type="match status" value="1"/>
</dbReference>
<gene>
    <name evidence="7" type="ORF">CLODIP_2_CD00720</name>
</gene>
<dbReference type="OrthoDB" id="2250022at2759"/>
<dbReference type="PROSITE" id="PS50850">
    <property type="entry name" value="MFS"/>
    <property type="match status" value="1"/>
</dbReference>
<dbReference type="InterPro" id="IPR044777">
    <property type="entry name" value="SLC17A9-like"/>
</dbReference>
<feature type="transmembrane region" description="Helical" evidence="5">
    <location>
        <begin position="378"/>
        <end position="396"/>
    </location>
</feature>
<sequence>MIRIQFFPKSFRLVLLCSVANFINAADRVIMPIAIIQMTDEFNWSLHTQGWILSAFSVGYLTSQLAGAFMFGGYGGKTLLIFSVLLWSFSTILTPLVASSSIAGLVFFRIVLGIGEGLGLPTMYHLLAVSVPEEERSRAFGYLVAAGSVGQTFASVLCPHLYWPTSFYIFGLMGFAWVVLWMCSMANLQTNLHIPLFRDQQKQQTYSGWALLSHWALWSIYLAHFAMNWTSYIVMQWLPTYLLRSLGAGKENISFTAVPYIFNSILAIVAGHFADKLVSKGWSLLKVRRLMTNIGLVGPAFFLMAFCAVNNLAAAVVLVSISMGLCAFNSAGHLSNHADVAPEHAGATFALSNTLATIPGILCGPLTAELVTASRGRWLPVYVLAAVINFTSAIIYQSQSFASPVL</sequence>
<dbReference type="Proteomes" id="UP000494165">
    <property type="component" value="Unassembled WGS sequence"/>
</dbReference>
<name>A0A8S1D8K9_9INSE</name>
<keyword evidence="2 5" id="KW-0812">Transmembrane</keyword>
<comment type="subcellular location">
    <subcellularLocation>
        <location evidence="1">Membrane</location>
        <topology evidence="1">Multi-pass membrane protein</topology>
    </subcellularLocation>
</comment>
<feature type="transmembrane region" description="Helical" evidence="5">
    <location>
        <begin position="168"/>
        <end position="188"/>
    </location>
</feature>
<feature type="transmembrane region" description="Helical" evidence="5">
    <location>
        <begin position="294"/>
        <end position="325"/>
    </location>
</feature>
<evidence type="ECO:0000256" key="4">
    <source>
        <dbReference type="ARBA" id="ARBA00023136"/>
    </source>
</evidence>
<evidence type="ECO:0000256" key="5">
    <source>
        <dbReference type="SAM" id="Phobius"/>
    </source>
</evidence>
<dbReference type="FunFam" id="1.20.1250.20:FF:000452">
    <property type="entry name" value="sialin-like isoform X1"/>
    <property type="match status" value="1"/>
</dbReference>
<feature type="domain" description="Major facilitator superfamily (MFS) profile" evidence="6">
    <location>
        <begin position="13"/>
        <end position="406"/>
    </location>
</feature>
<keyword evidence="3 5" id="KW-1133">Transmembrane helix</keyword>
<keyword evidence="8" id="KW-1185">Reference proteome</keyword>
<dbReference type="CDD" id="cd17380">
    <property type="entry name" value="MFS_SLC17A9_like"/>
    <property type="match status" value="1"/>
</dbReference>
<evidence type="ECO:0000259" key="6">
    <source>
        <dbReference type="PROSITE" id="PS50850"/>
    </source>
</evidence>
<evidence type="ECO:0000256" key="1">
    <source>
        <dbReference type="ARBA" id="ARBA00004141"/>
    </source>
</evidence>
<accession>A0A8S1D8K9</accession>
<keyword evidence="4 5" id="KW-0472">Membrane</keyword>
<evidence type="ECO:0000313" key="8">
    <source>
        <dbReference type="Proteomes" id="UP000494165"/>
    </source>
</evidence>
<dbReference type="PANTHER" id="PTHR11662:SF40">
    <property type="entry name" value="MAJOR FACILITATOR SUPERFAMILY (MFS) PROFILE DOMAIN-CONTAINING PROTEIN"/>
    <property type="match status" value="1"/>
</dbReference>
<evidence type="ECO:0000313" key="7">
    <source>
        <dbReference type="EMBL" id="CAB3376161.1"/>
    </source>
</evidence>
<dbReference type="GO" id="GO:0016020">
    <property type="term" value="C:membrane"/>
    <property type="evidence" value="ECO:0007669"/>
    <property type="project" value="UniProtKB-SubCell"/>
</dbReference>
<feature type="transmembrane region" description="Helical" evidence="5">
    <location>
        <begin position="253"/>
        <end position="274"/>
    </location>
</feature>
<feature type="transmembrane region" description="Helical" evidence="5">
    <location>
        <begin position="104"/>
        <end position="127"/>
    </location>
</feature>
<dbReference type="AlphaFoldDB" id="A0A8S1D8K9"/>
<dbReference type="InterPro" id="IPR020846">
    <property type="entry name" value="MFS_dom"/>
</dbReference>
<feature type="transmembrane region" description="Helical" evidence="5">
    <location>
        <begin position="139"/>
        <end position="162"/>
    </location>
</feature>
<dbReference type="EMBL" id="CADEPI010000125">
    <property type="protein sequence ID" value="CAB3376161.1"/>
    <property type="molecule type" value="Genomic_DNA"/>
</dbReference>
<feature type="transmembrane region" description="Helical" evidence="5">
    <location>
        <begin position="345"/>
        <end position="366"/>
    </location>
</feature>
<dbReference type="InterPro" id="IPR011701">
    <property type="entry name" value="MFS"/>
</dbReference>
<dbReference type="GO" id="GO:0015291">
    <property type="term" value="F:secondary active transmembrane transporter activity"/>
    <property type="evidence" value="ECO:0007669"/>
    <property type="project" value="UniProtKB-ARBA"/>
</dbReference>
<dbReference type="Pfam" id="PF07690">
    <property type="entry name" value="MFS_1"/>
    <property type="match status" value="1"/>
</dbReference>
<comment type="caution">
    <text evidence="7">The sequence shown here is derived from an EMBL/GenBank/DDBJ whole genome shotgun (WGS) entry which is preliminary data.</text>
</comment>
<feature type="transmembrane region" description="Helical" evidence="5">
    <location>
        <begin position="49"/>
        <end position="72"/>
    </location>
</feature>
<dbReference type="SUPFAM" id="SSF103473">
    <property type="entry name" value="MFS general substrate transporter"/>
    <property type="match status" value="1"/>
</dbReference>
<dbReference type="Gene3D" id="1.20.1250.20">
    <property type="entry name" value="MFS general substrate transporter like domains"/>
    <property type="match status" value="2"/>
</dbReference>
<protein>
    <recommendedName>
        <fullName evidence="6">Major facilitator superfamily (MFS) profile domain-containing protein</fullName>
    </recommendedName>
</protein>
<feature type="transmembrane region" description="Helical" evidence="5">
    <location>
        <begin position="209"/>
        <end position="233"/>
    </location>
</feature>
<feature type="transmembrane region" description="Helical" evidence="5">
    <location>
        <begin position="79"/>
        <end position="98"/>
    </location>
</feature>
<dbReference type="InterPro" id="IPR050382">
    <property type="entry name" value="MFS_Na/Anion_cotransporter"/>
</dbReference>
<evidence type="ECO:0000256" key="3">
    <source>
        <dbReference type="ARBA" id="ARBA00022989"/>
    </source>
</evidence>